<organism evidence="6 7">
    <name type="scientific">Ruegeria arenilitoris</name>
    <dbReference type="NCBI Taxonomy" id="1173585"/>
    <lineage>
        <taxon>Bacteria</taxon>
        <taxon>Pseudomonadati</taxon>
        <taxon>Pseudomonadota</taxon>
        <taxon>Alphaproteobacteria</taxon>
        <taxon>Rhodobacterales</taxon>
        <taxon>Roseobacteraceae</taxon>
        <taxon>Ruegeria</taxon>
    </lineage>
</organism>
<comment type="subcellular location">
    <subcellularLocation>
        <location evidence="1">Cell envelope</location>
    </subcellularLocation>
</comment>
<feature type="signal peptide" evidence="4">
    <location>
        <begin position="1"/>
        <end position="20"/>
    </location>
</feature>
<keyword evidence="4" id="KW-0732">Signal</keyword>
<keyword evidence="2 3" id="KW-0175">Coiled coil</keyword>
<gene>
    <name evidence="6" type="ORF">RUA8715_02235</name>
</gene>
<accession>A0A238KHW5</accession>
<evidence type="ECO:0000313" key="6">
    <source>
        <dbReference type="EMBL" id="SMX42403.1"/>
    </source>
</evidence>
<feature type="chain" id="PRO_5012172715" evidence="4">
    <location>
        <begin position="21"/>
        <end position="320"/>
    </location>
</feature>
<dbReference type="PANTHER" id="PTHR32347">
    <property type="entry name" value="EFFLUX SYSTEM COMPONENT YKNX-RELATED"/>
    <property type="match status" value="1"/>
</dbReference>
<evidence type="ECO:0000256" key="2">
    <source>
        <dbReference type="ARBA" id="ARBA00023054"/>
    </source>
</evidence>
<dbReference type="InterPro" id="IPR059052">
    <property type="entry name" value="HH_YbhG-like"/>
</dbReference>
<evidence type="ECO:0000259" key="5">
    <source>
        <dbReference type="Pfam" id="PF25881"/>
    </source>
</evidence>
<feature type="coiled-coil region" evidence="3">
    <location>
        <begin position="67"/>
        <end position="94"/>
    </location>
</feature>
<proteinExistence type="predicted"/>
<dbReference type="Gene3D" id="2.40.30.170">
    <property type="match status" value="1"/>
</dbReference>
<dbReference type="Gene3D" id="2.40.50.100">
    <property type="match status" value="1"/>
</dbReference>
<evidence type="ECO:0000313" key="7">
    <source>
        <dbReference type="Proteomes" id="UP000202485"/>
    </source>
</evidence>
<evidence type="ECO:0000256" key="4">
    <source>
        <dbReference type="SAM" id="SignalP"/>
    </source>
</evidence>
<dbReference type="RefSeq" id="WP_176432473.1">
    <property type="nucleotide sequence ID" value="NZ_FXYG01000002.1"/>
</dbReference>
<dbReference type="SUPFAM" id="SSF111369">
    <property type="entry name" value="HlyD-like secretion proteins"/>
    <property type="match status" value="2"/>
</dbReference>
<feature type="domain" description="YbhG-like alpha-helical hairpin" evidence="5">
    <location>
        <begin position="77"/>
        <end position="199"/>
    </location>
</feature>
<keyword evidence="7" id="KW-1185">Reference proteome</keyword>
<dbReference type="Proteomes" id="UP000202485">
    <property type="component" value="Unassembled WGS sequence"/>
</dbReference>
<protein>
    <submittedName>
        <fullName evidence="6">Putative efflux pump membrane fusion protein</fullName>
    </submittedName>
</protein>
<name>A0A238KHW5_9RHOB</name>
<evidence type="ECO:0000256" key="1">
    <source>
        <dbReference type="ARBA" id="ARBA00004196"/>
    </source>
</evidence>
<dbReference type="Gene3D" id="1.10.287.470">
    <property type="entry name" value="Helix hairpin bin"/>
    <property type="match status" value="2"/>
</dbReference>
<dbReference type="Pfam" id="PF25881">
    <property type="entry name" value="HH_YBHG"/>
    <property type="match status" value="1"/>
</dbReference>
<dbReference type="InterPro" id="IPR050465">
    <property type="entry name" value="UPF0194_transport"/>
</dbReference>
<reference evidence="7" key="1">
    <citation type="submission" date="2017-05" db="EMBL/GenBank/DDBJ databases">
        <authorList>
            <person name="Rodrigo-Torres L."/>
            <person name="Arahal R. D."/>
            <person name="Lucena T."/>
        </authorList>
    </citation>
    <scope>NUCLEOTIDE SEQUENCE [LARGE SCALE GENOMIC DNA]</scope>
    <source>
        <strain evidence="7">CECT 8715</strain>
    </source>
</reference>
<dbReference type="PANTHER" id="PTHR32347:SF29">
    <property type="entry name" value="UPF0194 MEMBRANE PROTEIN YBHG"/>
    <property type="match status" value="1"/>
</dbReference>
<sequence length="320" mass="34158">MNLSLPIPLLVMAIFPAALLDRCSGQNTGTALGVLARDRVALTATANEIIVELPVAEGSPVKVGDVLVRFDTDLQTAKLNLAQAELEKSQATLLKLEVGPRVEEIAIARANVAGAEARLLDAEAVYQRNSQLVVNSVVSQARLDQDIAARDSARAALESARESLKELENGTRPEDLSVARANVRAAEAAVAAEQTVLDDLTVVATRDGILDSLPWNLGERVAQGSPVAVLVSGAAPYARVYVPEPSRVDIAPGDSLEVRIDGLDQPLMGTVRWVSDDPSFTPYYGLNTDDRTRLVYLAEIDLPETARDLPAGVPVQVKMP</sequence>
<dbReference type="AlphaFoldDB" id="A0A238KHW5"/>
<dbReference type="GO" id="GO:0030313">
    <property type="term" value="C:cell envelope"/>
    <property type="evidence" value="ECO:0007669"/>
    <property type="project" value="UniProtKB-SubCell"/>
</dbReference>
<dbReference type="EMBL" id="FXYG01000002">
    <property type="protein sequence ID" value="SMX42403.1"/>
    <property type="molecule type" value="Genomic_DNA"/>
</dbReference>
<evidence type="ECO:0000256" key="3">
    <source>
        <dbReference type="SAM" id="Coils"/>
    </source>
</evidence>